<feature type="region of interest" description="Disordered" evidence="1">
    <location>
        <begin position="22"/>
        <end position="48"/>
    </location>
</feature>
<comment type="caution">
    <text evidence="2">The sequence shown here is derived from an EMBL/GenBank/DDBJ whole genome shotgun (WGS) entry which is preliminary data.</text>
</comment>
<evidence type="ECO:0000256" key="1">
    <source>
        <dbReference type="SAM" id="MobiDB-lite"/>
    </source>
</evidence>
<sequence length="140" mass="15123">MWQCAVRSQLHPGPVAAYVRSIDRSTGGDAHEPYRGGGDTREPRRSHEKWELEFPTCLIQRTEPGWVRVPVSAQTGTCCSFCTSPGETANPAKIMQESSCSVTQCTAIGGIKISRQATSALIPANANANPYDKPDSSTKN</sequence>
<feature type="compositionally biased region" description="Basic and acidic residues" evidence="1">
    <location>
        <begin position="29"/>
        <end position="48"/>
    </location>
</feature>
<accession>A0A426YAC9</accession>
<gene>
    <name evidence="2" type="ORF">B296_00052951</name>
</gene>
<name>A0A426YAC9_ENSVE</name>
<evidence type="ECO:0000313" key="3">
    <source>
        <dbReference type="Proteomes" id="UP000287651"/>
    </source>
</evidence>
<dbReference type="Proteomes" id="UP000287651">
    <property type="component" value="Unassembled WGS sequence"/>
</dbReference>
<dbReference type="AlphaFoldDB" id="A0A426YAC9"/>
<protein>
    <submittedName>
        <fullName evidence="2">Uncharacterized protein</fullName>
    </submittedName>
</protein>
<dbReference type="EMBL" id="AMZH03013825">
    <property type="protein sequence ID" value="RRT48640.1"/>
    <property type="molecule type" value="Genomic_DNA"/>
</dbReference>
<proteinExistence type="predicted"/>
<reference evidence="2 3" key="1">
    <citation type="journal article" date="2014" name="Agronomy (Basel)">
        <title>A Draft Genome Sequence for Ensete ventricosum, the Drought-Tolerant Tree Against Hunger.</title>
        <authorList>
            <person name="Harrison J."/>
            <person name="Moore K.A."/>
            <person name="Paszkiewicz K."/>
            <person name="Jones T."/>
            <person name="Grant M."/>
            <person name="Ambacheew D."/>
            <person name="Muzemil S."/>
            <person name="Studholme D.J."/>
        </authorList>
    </citation>
    <scope>NUCLEOTIDE SEQUENCE [LARGE SCALE GENOMIC DNA]</scope>
</reference>
<evidence type="ECO:0000313" key="2">
    <source>
        <dbReference type="EMBL" id="RRT48640.1"/>
    </source>
</evidence>
<organism evidence="2 3">
    <name type="scientific">Ensete ventricosum</name>
    <name type="common">Abyssinian banana</name>
    <name type="synonym">Musa ensete</name>
    <dbReference type="NCBI Taxonomy" id="4639"/>
    <lineage>
        <taxon>Eukaryota</taxon>
        <taxon>Viridiplantae</taxon>
        <taxon>Streptophyta</taxon>
        <taxon>Embryophyta</taxon>
        <taxon>Tracheophyta</taxon>
        <taxon>Spermatophyta</taxon>
        <taxon>Magnoliopsida</taxon>
        <taxon>Liliopsida</taxon>
        <taxon>Zingiberales</taxon>
        <taxon>Musaceae</taxon>
        <taxon>Ensete</taxon>
    </lineage>
</organism>